<proteinExistence type="predicted"/>
<dbReference type="Proteomes" id="UP000229433">
    <property type="component" value="Unassembled WGS sequence"/>
</dbReference>
<feature type="transmembrane region" description="Helical" evidence="1">
    <location>
        <begin position="68"/>
        <end position="85"/>
    </location>
</feature>
<dbReference type="AlphaFoldDB" id="A0A2G1VR45"/>
<feature type="transmembrane region" description="Helical" evidence="1">
    <location>
        <begin position="150"/>
        <end position="167"/>
    </location>
</feature>
<accession>A0A2G1VR45</accession>
<feature type="transmembrane region" description="Helical" evidence="1">
    <location>
        <begin position="31"/>
        <end position="48"/>
    </location>
</feature>
<sequence>MAQSDLILFNLNEIRRRSIRLWEAFSAKPKTLYLLLIGWTIFGFFTKLDYTLLWGCIVSYEPTFSTENIFFSGTAIGLLSFGVFIPKKQVGVLLLFAELLFWLFKLFFIKGGYVVGIGGPSYDVLTFDFIALSLRLLLLKQLGLLPVRIFKVLILVFLIMLLKIFFFI</sequence>
<evidence type="ECO:0000256" key="1">
    <source>
        <dbReference type="SAM" id="Phobius"/>
    </source>
</evidence>
<evidence type="ECO:0000313" key="3">
    <source>
        <dbReference type="Proteomes" id="UP000229433"/>
    </source>
</evidence>
<organism evidence="2 3">
    <name type="scientific">Leeuwenhoekiella nanhaiensis</name>
    <dbReference type="NCBI Taxonomy" id="1655491"/>
    <lineage>
        <taxon>Bacteria</taxon>
        <taxon>Pseudomonadati</taxon>
        <taxon>Bacteroidota</taxon>
        <taxon>Flavobacteriia</taxon>
        <taxon>Flavobacteriales</taxon>
        <taxon>Flavobacteriaceae</taxon>
        <taxon>Leeuwenhoekiella</taxon>
    </lineage>
</organism>
<name>A0A2G1VR45_9FLAO</name>
<dbReference type="OrthoDB" id="119432at2"/>
<keyword evidence="1" id="KW-0812">Transmembrane</keyword>
<reference evidence="2 3" key="1">
    <citation type="submission" date="2017-08" db="EMBL/GenBank/DDBJ databases">
        <title>The whole genome shortgun sequences of strain Leeuwenhoekiella nanhaiensis G18 from the South China Sea.</title>
        <authorList>
            <person name="Liu Q."/>
        </authorList>
    </citation>
    <scope>NUCLEOTIDE SEQUENCE [LARGE SCALE GENOMIC DNA]</scope>
    <source>
        <strain evidence="2 3">G18</strain>
    </source>
</reference>
<feature type="transmembrane region" description="Helical" evidence="1">
    <location>
        <begin position="92"/>
        <end position="109"/>
    </location>
</feature>
<protein>
    <submittedName>
        <fullName evidence="2">Uncharacterized protein</fullName>
    </submittedName>
</protein>
<evidence type="ECO:0000313" key="2">
    <source>
        <dbReference type="EMBL" id="PHQ29225.1"/>
    </source>
</evidence>
<comment type="caution">
    <text evidence="2">The sequence shown here is derived from an EMBL/GenBank/DDBJ whole genome shotgun (WGS) entry which is preliminary data.</text>
</comment>
<keyword evidence="1" id="KW-0472">Membrane</keyword>
<dbReference type="EMBL" id="NQXA01000008">
    <property type="protein sequence ID" value="PHQ29225.1"/>
    <property type="molecule type" value="Genomic_DNA"/>
</dbReference>
<dbReference type="RefSeq" id="WP_099646425.1">
    <property type="nucleotide sequence ID" value="NZ_KZ319291.1"/>
</dbReference>
<keyword evidence="3" id="KW-1185">Reference proteome</keyword>
<keyword evidence="1" id="KW-1133">Transmembrane helix</keyword>
<gene>
    <name evidence="2" type="ORF">CJ305_11515</name>
</gene>